<dbReference type="AlphaFoldDB" id="A0A2Z4IVE1"/>
<dbReference type="Proteomes" id="UP000249616">
    <property type="component" value="Chromosome"/>
</dbReference>
<evidence type="ECO:0000313" key="1">
    <source>
        <dbReference type="EMBL" id="AWW36770.1"/>
    </source>
</evidence>
<name>A0A2Z4IVE1_9ACTN</name>
<proteinExistence type="predicted"/>
<protein>
    <submittedName>
        <fullName evidence="1">Uncharacterized protein</fullName>
    </submittedName>
</protein>
<keyword evidence="2" id="KW-1185">Reference proteome</keyword>
<organism evidence="1 2">
    <name type="scientific">Streptomyces cadmiisoli</name>
    <dbReference type="NCBI Taxonomy" id="2184053"/>
    <lineage>
        <taxon>Bacteria</taxon>
        <taxon>Bacillati</taxon>
        <taxon>Actinomycetota</taxon>
        <taxon>Actinomycetes</taxon>
        <taxon>Kitasatosporales</taxon>
        <taxon>Streptomycetaceae</taxon>
        <taxon>Streptomyces</taxon>
        <taxon>Streptomyces aurantiacus group</taxon>
    </lineage>
</organism>
<accession>A0A2Z4IVE1</accession>
<sequence>MPRTGPVPYTRVIPISESSEGGRAVRDRNAVVASRSRYEVILVSPAARCPLRGRYRRPVTND</sequence>
<dbReference type="EMBL" id="CP030073">
    <property type="protein sequence ID" value="AWW36770.1"/>
    <property type="molecule type" value="Genomic_DNA"/>
</dbReference>
<evidence type="ECO:0000313" key="2">
    <source>
        <dbReference type="Proteomes" id="UP000249616"/>
    </source>
</evidence>
<reference evidence="1 2" key="1">
    <citation type="journal article" date="2019" name="Int. J. Syst. Evol. Microbiol.">
        <title>Streptomyces cadmiisoli sp. nov., a novel actinomycete isolated from cadmium-contaminated soil.</title>
        <authorList>
            <person name="Li K."/>
            <person name="Tang X."/>
            <person name="Zhao J."/>
            <person name="Guo Y."/>
            <person name="Tang Y."/>
            <person name="Gao J."/>
        </authorList>
    </citation>
    <scope>NUCLEOTIDE SEQUENCE [LARGE SCALE GENOMIC DNA]</scope>
    <source>
        <strain evidence="1 2">ZFG47</strain>
    </source>
</reference>
<gene>
    <name evidence="1" type="ORF">DN051_09125</name>
</gene>
<dbReference type="KEGG" id="scad:DN051_09125"/>